<accession>A0ABY8EHV9</accession>
<dbReference type="RefSeq" id="WP_277733101.1">
    <property type="nucleotide sequence ID" value="NZ_CP120733.1"/>
</dbReference>
<gene>
    <name evidence="2" type="ORF">P4S50_03360</name>
</gene>
<evidence type="ECO:0000256" key="1">
    <source>
        <dbReference type="ARBA" id="ARBA00022729"/>
    </source>
</evidence>
<evidence type="ECO:0000313" key="2">
    <source>
        <dbReference type="EMBL" id="WFD11127.1"/>
    </source>
</evidence>
<dbReference type="SUPFAM" id="SSF51445">
    <property type="entry name" value="(Trans)glycosidases"/>
    <property type="match status" value="1"/>
</dbReference>
<dbReference type="PANTHER" id="PTHR35882:SF2">
    <property type="entry name" value="PELA"/>
    <property type="match status" value="1"/>
</dbReference>
<dbReference type="InterPro" id="IPR025092">
    <property type="entry name" value="Glyco_hydro_66"/>
</dbReference>
<dbReference type="EMBL" id="CP120733">
    <property type="protein sequence ID" value="WFD11127.1"/>
    <property type="molecule type" value="Genomic_DNA"/>
</dbReference>
<proteinExistence type="predicted"/>
<reference evidence="2 3" key="1">
    <citation type="submission" date="2023-03" db="EMBL/GenBank/DDBJ databases">
        <title>Complete genome sequence of Tepidibacter sp. SWIR-1, isolated from a deep-sea hydrothermal vent.</title>
        <authorList>
            <person name="Li X."/>
        </authorList>
    </citation>
    <scope>NUCLEOTIDE SEQUENCE [LARGE SCALE GENOMIC DNA]</scope>
    <source>
        <strain evidence="2 3">SWIR-1</strain>
    </source>
</reference>
<dbReference type="Proteomes" id="UP001222800">
    <property type="component" value="Chromosome"/>
</dbReference>
<name>A0ABY8EHV9_9FIRM</name>
<evidence type="ECO:0000313" key="3">
    <source>
        <dbReference type="Proteomes" id="UP001222800"/>
    </source>
</evidence>
<dbReference type="InterPro" id="IPR013785">
    <property type="entry name" value="Aldolase_TIM"/>
</dbReference>
<dbReference type="Pfam" id="PF13199">
    <property type="entry name" value="Glyco_hydro_66"/>
    <property type="match status" value="1"/>
</dbReference>
<dbReference type="PANTHER" id="PTHR35882">
    <property type="entry name" value="PELA"/>
    <property type="match status" value="1"/>
</dbReference>
<keyword evidence="3" id="KW-1185">Reference proteome</keyword>
<sequence>MIIFIVIMALVGTFIIPINEPISANYNIKEEKNILEVENSIQDFIIYYGDINDKKIKELSKYSLVIIEPRNITKNQVITLKNLGVKVLGYMSVVEQNENNIEFVGLKDSWFYKPYNEKIKIYKWQSWYMDIRKKGYQNFLLEQLYLHIVDKNLDGVFLDTVGDIDDSNWRENDKKGMRENYEKFLLRIKNNYKDLEIVQNWGFETAKNYSAKHINGIMWEGFSFDLLKNDEWSQNRIKDIKDMDIDLYIVTPKKENINKNILNNKLYVHFRNSDIYDTTE</sequence>
<dbReference type="Gene3D" id="3.20.20.70">
    <property type="entry name" value="Aldolase class I"/>
    <property type="match status" value="1"/>
</dbReference>
<keyword evidence="1" id="KW-0732">Signal</keyword>
<organism evidence="2 3">
    <name type="scientific">Tepidibacter hydrothermalis</name>
    <dbReference type="NCBI Taxonomy" id="3036126"/>
    <lineage>
        <taxon>Bacteria</taxon>
        <taxon>Bacillati</taxon>
        <taxon>Bacillota</taxon>
        <taxon>Clostridia</taxon>
        <taxon>Peptostreptococcales</taxon>
        <taxon>Peptostreptococcaceae</taxon>
        <taxon>Tepidibacter</taxon>
    </lineage>
</organism>
<protein>
    <submittedName>
        <fullName evidence="2">Endo alpha-1,4 polygalactosaminidase</fullName>
    </submittedName>
</protein>
<dbReference type="InterPro" id="IPR017853">
    <property type="entry name" value="GH"/>
</dbReference>